<evidence type="ECO:0000313" key="2">
    <source>
        <dbReference type="Proteomes" id="UP001139981"/>
    </source>
</evidence>
<reference evidence="1" key="1">
    <citation type="submission" date="2022-07" db="EMBL/GenBank/DDBJ databases">
        <title>Phylogenomic reconstructions and comparative analyses of Kickxellomycotina fungi.</title>
        <authorList>
            <person name="Reynolds N.K."/>
            <person name="Stajich J.E."/>
            <person name="Barry K."/>
            <person name="Grigoriev I.V."/>
            <person name="Crous P."/>
            <person name="Smith M.E."/>
        </authorList>
    </citation>
    <scope>NUCLEOTIDE SEQUENCE</scope>
    <source>
        <strain evidence="1">CBS 190363</strain>
    </source>
</reference>
<gene>
    <name evidence="1" type="ORF">IWW38_003448</name>
</gene>
<dbReference type="EMBL" id="JANBVB010000876">
    <property type="protein sequence ID" value="KAJ2891856.1"/>
    <property type="molecule type" value="Genomic_DNA"/>
</dbReference>
<sequence>IRAHSQRPVVYRQHAVKAGLLVWTQQPGRGNVATSPSASARPRHPHALGQKPAAQQQNEPSVAWTYHLQRAKQQKQMPAADASPTTDPCHKRLLLACAPVHVVDGCPQRPARAAQATATAAHV</sequence>
<comment type="caution">
    <text evidence="1">The sequence shown here is derived from an EMBL/GenBank/DDBJ whole genome shotgun (WGS) entry which is preliminary data.</text>
</comment>
<dbReference type="Proteomes" id="UP001139981">
    <property type="component" value="Unassembled WGS sequence"/>
</dbReference>
<proteinExistence type="predicted"/>
<keyword evidence="2" id="KW-1185">Reference proteome</keyword>
<evidence type="ECO:0000313" key="1">
    <source>
        <dbReference type="EMBL" id="KAJ2891856.1"/>
    </source>
</evidence>
<feature type="non-terminal residue" evidence="1">
    <location>
        <position position="123"/>
    </location>
</feature>
<organism evidence="1 2">
    <name type="scientific">Coemansia aciculifera</name>
    <dbReference type="NCBI Taxonomy" id="417176"/>
    <lineage>
        <taxon>Eukaryota</taxon>
        <taxon>Fungi</taxon>
        <taxon>Fungi incertae sedis</taxon>
        <taxon>Zoopagomycota</taxon>
        <taxon>Kickxellomycotina</taxon>
        <taxon>Kickxellomycetes</taxon>
        <taxon>Kickxellales</taxon>
        <taxon>Kickxellaceae</taxon>
        <taxon>Coemansia</taxon>
    </lineage>
</organism>
<accession>A0ACC1M0R7</accession>
<feature type="non-terminal residue" evidence="1">
    <location>
        <position position="1"/>
    </location>
</feature>
<name>A0ACC1M0R7_9FUNG</name>
<protein>
    <submittedName>
        <fullName evidence="1">Uncharacterized protein</fullName>
    </submittedName>
</protein>